<organism evidence="5 6">
    <name type="scientific">Actinoplanes missouriensis (strain ATCC 14538 / DSM 43046 / CBS 188.64 / JCM 3121 / NBRC 102363 / NCIMB 12654 / NRRL B-3342 / UNCC 431)</name>
    <dbReference type="NCBI Taxonomy" id="512565"/>
    <lineage>
        <taxon>Bacteria</taxon>
        <taxon>Bacillati</taxon>
        <taxon>Actinomycetota</taxon>
        <taxon>Actinomycetes</taxon>
        <taxon>Micromonosporales</taxon>
        <taxon>Micromonosporaceae</taxon>
        <taxon>Actinoplanes</taxon>
    </lineage>
</organism>
<evidence type="ECO:0000259" key="4">
    <source>
        <dbReference type="PROSITE" id="PS50110"/>
    </source>
</evidence>
<keyword evidence="6" id="KW-1185">Reference proteome</keyword>
<name>I0HIJ0_ACTM4</name>
<feature type="modified residue" description="4-aspartylphosphate" evidence="2">
    <location>
        <position position="72"/>
    </location>
</feature>
<dbReference type="GO" id="GO:0000160">
    <property type="term" value="P:phosphorelay signal transduction system"/>
    <property type="evidence" value="ECO:0007669"/>
    <property type="project" value="InterPro"/>
</dbReference>
<feature type="region of interest" description="Disordered" evidence="3">
    <location>
        <begin position="1"/>
        <end position="21"/>
    </location>
</feature>
<reference evidence="5 6" key="1">
    <citation type="submission" date="2012-02" db="EMBL/GenBank/DDBJ databases">
        <title>Complete genome sequence of Actinoplanes missouriensis 431 (= NBRC 102363).</title>
        <authorList>
            <person name="Ohnishi Y."/>
            <person name="Ishikawa J."/>
            <person name="Sekine M."/>
            <person name="Hosoyama A."/>
            <person name="Harada T."/>
            <person name="Narita H."/>
            <person name="Hata T."/>
            <person name="Konno Y."/>
            <person name="Tutikane K."/>
            <person name="Fujita N."/>
            <person name="Horinouchi S."/>
            <person name="Hayakawa M."/>
        </authorList>
    </citation>
    <scope>NUCLEOTIDE SEQUENCE [LARGE SCALE GENOMIC DNA]</scope>
    <source>
        <strain evidence="6">ATCC 14538 / DSM 43046 / CBS 188.64 / JCM 3121 / NBRC 102363 / NCIMB 12654 / NRRL B-3342 / UNCC 431</strain>
    </source>
</reference>
<evidence type="ECO:0000313" key="5">
    <source>
        <dbReference type="EMBL" id="BAL92827.1"/>
    </source>
</evidence>
<dbReference type="SMART" id="SM00448">
    <property type="entry name" value="REC"/>
    <property type="match status" value="1"/>
</dbReference>
<dbReference type="EMBL" id="AP012319">
    <property type="protein sequence ID" value="BAL92827.1"/>
    <property type="molecule type" value="Genomic_DNA"/>
</dbReference>
<accession>I0HIJ0</accession>
<sequence>MRNDPSPEEERMSEAPVAEKPTVLVVDDEEDLRDIMRRMLERRGYATLVAGDHEEAISVCRDHPEIAALVTDLTLPGIGGGELAGAVGDLRPGLGVVFISGLPKDIAVTKGLVGEDALLVKKPFTADALLAALKTVLA</sequence>
<dbReference type="PATRIC" id="fig|512565.3.peg.7620"/>
<dbReference type="InterPro" id="IPR011006">
    <property type="entry name" value="CheY-like_superfamily"/>
</dbReference>
<feature type="domain" description="Response regulatory" evidence="4">
    <location>
        <begin position="22"/>
        <end position="137"/>
    </location>
</feature>
<dbReference type="eggNOG" id="COG0745">
    <property type="taxonomic scope" value="Bacteria"/>
</dbReference>
<dbReference type="SUPFAM" id="SSF52172">
    <property type="entry name" value="CheY-like"/>
    <property type="match status" value="1"/>
</dbReference>
<dbReference type="InterPro" id="IPR001789">
    <property type="entry name" value="Sig_transdc_resp-reg_receiver"/>
</dbReference>
<feature type="compositionally biased region" description="Basic and acidic residues" evidence="3">
    <location>
        <begin position="1"/>
        <end position="13"/>
    </location>
</feature>
<dbReference type="CDD" id="cd00156">
    <property type="entry name" value="REC"/>
    <property type="match status" value="1"/>
</dbReference>
<dbReference type="STRING" id="512565.AMIS_76070"/>
<protein>
    <submittedName>
        <fullName evidence="5">Putative response regulator receiver domain protein</fullName>
    </submittedName>
</protein>
<gene>
    <name evidence="5" type="ordered locus">AMIS_76070</name>
</gene>
<dbReference type="InterPro" id="IPR050595">
    <property type="entry name" value="Bact_response_regulator"/>
</dbReference>
<dbReference type="Pfam" id="PF00072">
    <property type="entry name" value="Response_reg"/>
    <property type="match status" value="1"/>
</dbReference>
<dbReference type="PROSITE" id="PS50110">
    <property type="entry name" value="RESPONSE_REGULATORY"/>
    <property type="match status" value="1"/>
</dbReference>
<dbReference type="PANTHER" id="PTHR44591:SF3">
    <property type="entry name" value="RESPONSE REGULATORY DOMAIN-CONTAINING PROTEIN"/>
    <property type="match status" value="1"/>
</dbReference>
<keyword evidence="1 2" id="KW-0597">Phosphoprotein</keyword>
<evidence type="ECO:0000256" key="2">
    <source>
        <dbReference type="PROSITE-ProRule" id="PRU00169"/>
    </source>
</evidence>
<dbReference type="PANTHER" id="PTHR44591">
    <property type="entry name" value="STRESS RESPONSE REGULATOR PROTEIN 1"/>
    <property type="match status" value="1"/>
</dbReference>
<dbReference type="AlphaFoldDB" id="I0HIJ0"/>
<evidence type="ECO:0000256" key="1">
    <source>
        <dbReference type="ARBA" id="ARBA00022553"/>
    </source>
</evidence>
<proteinExistence type="predicted"/>
<dbReference type="Gene3D" id="3.40.50.2300">
    <property type="match status" value="1"/>
</dbReference>
<evidence type="ECO:0000256" key="3">
    <source>
        <dbReference type="SAM" id="MobiDB-lite"/>
    </source>
</evidence>
<dbReference type="KEGG" id="ams:AMIS_76070"/>
<evidence type="ECO:0000313" key="6">
    <source>
        <dbReference type="Proteomes" id="UP000007882"/>
    </source>
</evidence>
<dbReference type="HOGENOM" id="CLU_000445_69_8_11"/>
<dbReference type="Proteomes" id="UP000007882">
    <property type="component" value="Chromosome"/>
</dbReference>